<gene>
    <name evidence="2" type="ORF">H2204_001593</name>
</gene>
<evidence type="ECO:0000313" key="3">
    <source>
        <dbReference type="Proteomes" id="UP001172681"/>
    </source>
</evidence>
<evidence type="ECO:0008006" key="4">
    <source>
        <dbReference type="Google" id="ProtNLM"/>
    </source>
</evidence>
<feature type="compositionally biased region" description="Low complexity" evidence="1">
    <location>
        <begin position="41"/>
        <end position="55"/>
    </location>
</feature>
<reference evidence="2" key="1">
    <citation type="submission" date="2022-10" db="EMBL/GenBank/DDBJ databases">
        <title>Culturing micro-colonial fungi from biological soil crusts in the Mojave desert and describing Neophaeococcomyces mojavensis, and introducing the new genera and species Taxawa tesnikishii.</title>
        <authorList>
            <person name="Kurbessoian T."/>
            <person name="Stajich J.E."/>
        </authorList>
    </citation>
    <scope>NUCLEOTIDE SEQUENCE</scope>
    <source>
        <strain evidence="2">TK_35</strain>
    </source>
</reference>
<organism evidence="2 3">
    <name type="scientific">Knufia peltigerae</name>
    <dbReference type="NCBI Taxonomy" id="1002370"/>
    <lineage>
        <taxon>Eukaryota</taxon>
        <taxon>Fungi</taxon>
        <taxon>Dikarya</taxon>
        <taxon>Ascomycota</taxon>
        <taxon>Pezizomycotina</taxon>
        <taxon>Eurotiomycetes</taxon>
        <taxon>Chaetothyriomycetidae</taxon>
        <taxon>Chaetothyriales</taxon>
        <taxon>Trichomeriaceae</taxon>
        <taxon>Knufia</taxon>
    </lineage>
</organism>
<feature type="compositionally biased region" description="Pro residues" evidence="1">
    <location>
        <begin position="240"/>
        <end position="253"/>
    </location>
</feature>
<dbReference type="Proteomes" id="UP001172681">
    <property type="component" value="Unassembled WGS sequence"/>
</dbReference>
<keyword evidence="3" id="KW-1185">Reference proteome</keyword>
<evidence type="ECO:0000313" key="2">
    <source>
        <dbReference type="EMBL" id="KAJ9644242.1"/>
    </source>
</evidence>
<accession>A0AA38YCJ3</accession>
<dbReference type="AlphaFoldDB" id="A0AA38YCJ3"/>
<dbReference type="EMBL" id="JAPDRN010000006">
    <property type="protein sequence ID" value="KAJ9644242.1"/>
    <property type="molecule type" value="Genomic_DNA"/>
</dbReference>
<feature type="region of interest" description="Disordered" evidence="1">
    <location>
        <begin position="1"/>
        <end position="253"/>
    </location>
</feature>
<protein>
    <recommendedName>
        <fullName evidence="4">F-box domain-containing protein</fullName>
    </recommendedName>
</protein>
<feature type="compositionally biased region" description="Polar residues" evidence="1">
    <location>
        <begin position="74"/>
        <end position="97"/>
    </location>
</feature>
<sequence length="758" mass="86520">MDDDNPPPRKRSRFFENGKSKIGSILRPSKKASNRQPTVPNQNSSSSHSDSGNNSPLLDDPAFTEPSHPLSFRSDFNSTSATAGPSQPRQRNSGGSQEHQDLVSGDNGSSSRTPILQEDGLDERAKKQQRRKGIYGLESLRAQSRQHADDQQEDDEEEEEEEEEDFPRQPSTAGAGRHPFGSIPRQYTFTGAAPLPRLTAPTVDERMRQYRSRTPQRIVPMTTPMTPNVVHGKTGETHATPPPPDIHPPPPPRPYVDMDRDPRGHRIQYPIYHPGIAPHPSQSLYANSSGRPTYRFAQFPRLSHQLDGPSSDTLLTSPKRLERAQEQARINLKRKRVDPILPPPAYIYTHTDNPNFNVFHGIILYPELVFALASHLPVRDLVNLYTISKDFHTILDTRFTTVILSQALTKAPESARVFGFRTYASLCRNDPAARIPHPDADKAAQNIPRRIPSFRWLKMVLHREKVVHELVTIFAEDGIPLPFRCRLAMKRVWFMLDIPDNARRIGYVHNTRLLTNLDIYFAACFFLKLDMRLNDPVAGEKRDGLRKMLLQQKSFTTIVRVIKREIWKTKYEVMQEWVRQRCVPQPNELGVPIFGVPPEKIGKGKLEYWGERSEAVLGRTPKDLLRPDQLIIREALRRCLPMGKEYLRFMVSGYVRPDTLNNYAPRTYGRRIDELEDEEYEVDDIVGGVAALGVDDEGFDPLLDLGPPVRGSVYTIEKDKIHRNEMELRKADENFAKMCFTWWKEETKSVTGVEIEDD</sequence>
<name>A0AA38YCJ3_9EURO</name>
<evidence type="ECO:0000256" key="1">
    <source>
        <dbReference type="SAM" id="MobiDB-lite"/>
    </source>
</evidence>
<feature type="compositionally biased region" description="Acidic residues" evidence="1">
    <location>
        <begin position="151"/>
        <end position="165"/>
    </location>
</feature>
<comment type="caution">
    <text evidence="2">The sequence shown here is derived from an EMBL/GenBank/DDBJ whole genome shotgun (WGS) entry which is preliminary data.</text>
</comment>
<proteinExistence type="predicted"/>